<dbReference type="InterPro" id="IPR036465">
    <property type="entry name" value="vWFA_dom_sf"/>
</dbReference>
<sequence length="300" mass="34133">MESSPTSFDPRQLAKLRGLRLRARHVVEGYIAGQHRSPLHGYSIEFAEHREYSPGDDLRHLDWKVFGRTDKFYLKQYEDETNLLCHLIVDVSESMTYQSTNAAMSKAEYAQLLAASIAWLVLQQQDSVGLATFDSQVRALIRPSGAAPQLQQILQVLEQAKPGAKTSAGQILHELAERLNKRGVVIVISDLLDDPANVLAGLRHCRHRRHDVVVFHVLDPAELDFPFRGPTKFNGLEAMPEVFAEPEMLRQAYLREFNAYREQLEEGCQNQQIDYVLASTETPFDQLLARFLVARRTKVH</sequence>
<name>A0A517YDU9_9BACT</name>
<feature type="domain" description="VWFA" evidence="1">
    <location>
        <begin position="82"/>
        <end position="247"/>
    </location>
</feature>
<evidence type="ECO:0000313" key="3">
    <source>
        <dbReference type="Proteomes" id="UP000315017"/>
    </source>
</evidence>
<organism evidence="2 3">
    <name type="scientific">Anatilimnocola aggregata</name>
    <dbReference type="NCBI Taxonomy" id="2528021"/>
    <lineage>
        <taxon>Bacteria</taxon>
        <taxon>Pseudomonadati</taxon>
        <taxon>Planctomycetota</taxon>
        <taxon>Planctomycetia</taxon>
        <taxon>Pirellulales</taxon>
        <taxon>Pirellulaceae</taxon>
        <taxon>Anatilimnocola</taxon>
    </lineage>
</organism>
<dbReference type="PANTHER" id="PTHR33608">
    <property type="entry name" value="BLL2464 PROTEIN"/>
    <property type="match status" value="1"/>
</dbReference>
<evidence type="ECO:0000313" key="2">
    <source>
        <dbReference type="EMBL" id="QDU28400.1"/>
    </source>
</evidence>
<reference evidence="2 3" key="1">
    <citation type="submission" date="2019-02" db="EMBL/GenBank/DDBJ databases">
        <title>Deep-cultivation of Planctomycetes and their phenomic and genomic characterization uncovers novel biology.</title>
        <authorList>
            <person name="Wiegand S."/>
            <person name="Jogler M."/>
            <person name="Boedeker C."/>
            <person name="Pinto D."/>
            <person name="Vollmers J."/>
            <person name="Rivas-Marin E."/>
            <person name="Kohn T."/>
            <person name="Peeters S.H."/>
            <person name="Heuer A."/>
            <person name="Rast P."/>
            <person name="Oberbeckmann S."/>
            <person name="Bunk B."/>
            <person name="Jeske O."/>
            <person name="Meyerdierks A."/>
            <person name="Storesund J.E."/>
            <person name="Kallscheuer N."/>
            <person name="Luecker S."/>
            <person name="Lage O.M."/>
            <person name="Pohl T."/>
            <person name="Merkel B.J."/>
            <person name="Hornburger P."/>
            <person name="Mueller R.-W."/>
            <person name="Bruemmer F."/>
            <person name="Labrenz M."/>
            <person name="Spormann A.M."/>
            <person name="Op den Camp H."/>
            <person name="Overmann J."/>
            <person name="Amann R."/>
            <person name="Jetten M.S.M."/>
            <person name="Mascher T."/>
            <person name="Medema M.H."/>
            <person name="Devos D.P."/>
            <person name="Kaster A.-K."/>
            <person name="Ovreas L."/>
            <person name="Rohde M."/>
            <person name="Galperin M.Y."/>
            <person name="Jogler C."/>
        </authorList>
    </citation>
    <scope>NUCLEOTIDE SEQUENCE [LARGE SCALE GENOMIC DNA]</scope>
    <source>
        <strain evidence="2 3">ETA_A8</strain>
    </source>
</reference>
<dbReference type="SMART" id="SM00327">
    <property type="entry name" value="VWA"/>
    <property type="match status" value="1"/>
</dbReference>
<keyword evidence="3" id="KW-1185">Reference proteome</keyword>
<accession>A0A517YDU9</accession>
<dbReference type="Gene3D" id="3.40.50.410">
    <property type="entry name" value="von Willebrand factor, type A domain"/>
    <property type="match status" value="1"/>
</dbReference>
<dbReference type="SUPFAM" id="SSF53300">
    <property type="entry name" value="vWA-like"/>
    <property type="match status" value="1"/>
</dbReference>
<dbReference type="InterPro" id="IPR002035">
    <property type="entry name" value="VWF_A"/>
</dbReference>
<dbReference type="AlphaFoldDB" id="A0A517YDU9"/>
<dbReference type="Pfam" id="PF01882">
    <property type="entry name" value="DUF58"/>
    <property type="match status" value="1"/>
</dbReference>
<dbReference type="RefSeq" id="WP_238397786.1">
    <property type="nucleotide sequence ID" value="NZ_CP036274.1"/>
</dbReference>
<dbReference type="KEGG" id="aagg:ETAA8_35000"/>
<evidence type="ECO:0000259" key="1">
    <source>
        <dbReference type="SMART" id="SM00327"/>
    </source>
</evidence>
<gene>
    <name evidence="2" type="ORF">ETAA8_35000</name>
</gene>
<dbReference type="PANTHER" id="PTHR33608:SF7">
    <property type="entry name" value="DUF58 DOMAIN-CONTAINING PROTEIN"/>
    <property type="match status" value="1"/>
</dbReference>
<dbReference type="EMBL" id="CP036274">
    <property type="protein sequence ID" value="QDU28400.1"/>
    <property type="molecule type" value="Genomic_DNA"/>
</dbReference>
<dbReference type="Proteomes" id="UP000315017">
    <property type="component" value="Chromosome"/>
</dbReference>
<dbReference type="InterPro" id="IPR002881">
    <property type="entry name" value="DUF58"/>
</dbReference>
<dbReference type="CDD" id="cd00198">
    <property type="entry name" value="vWFA"/>
    <property type="match status" value="1"/>
</dbReference>
<protein>
    <recommendedName>
        <fullName evidence="1">VWFA domain-containing protein</fullName>
    </recommendedName>
</protein>
<proteinExistence type="predicted"/>